<gene>
    <name evidence="2" type="ORF">ACFSBH_00535</name>
</gene>
<keyword evidence="3" id="KW-1185">Reference proteome</keyword>
<evidence type="ECO:0000256" key="1">
    <source>
        <dbReference type="SAM" id="Phobius"/>
    </source>
</evidence>
<accession>A0ABW4HLF7</accession>
<evidence type="ECO:0000313" key="2">
    <source>
        <dbReference type="EMBL" id="MFD1606156.1"/>
    </source>
</evidence>
<feature type="transmembrane region" description="Helical" evidence="1">
    <location>
        <begin position="165"/>
        <end position="189"/>
    </location>
</feature>
<feature type="transmembrane region" description="Helical" evidence="1">
    <location>
        <begin position="346"/>
        <end position="374"/>
    </location>
</feature>
<feature type="transmembrane region" description="Helical" evidence="1">
    <location>
        <begin position="53"/>
        <end position="74"/>
    </location>
</feature>
<name>A0ABW4HLF7_9BACI</name>
<dbReference type="EMBL" id="JBHUDE010000005">
    <property type="protein sequence ID" value="MFD1606156.1"/>
    <property type="molecule type" value="Genomic_DNA"/>
</dbReference>
<keyword evidence="1" id="KW-0812">Transmembrane</keyword>
<protein>
    <submittedName>
        <fullName evidence="2">Uncharacterized protein</fullName>
    </submittedName>
</protein>
<feature type="transmembrane region" description="Helical" evidence="1">
    <location>
        <begin position="123"/>
        <end position="145"/>
    </location>
</feature>
<feature type="transmembrane region" description="Helical" evidence="1">
    <location>
        <begin position="307"/>
        <end position="326"/>
    </location>
</feature>
<feature type="transmembrane region" description="Helical" evidence="1">
    <location>
        <begin position="30"/>
        <end position="47"/>
    </location>
</feature>
<organism evidence="2 3">
    <name type="scientific">Oceanobacillus luteolus</name>
    <dbReference type="NCBI Taxonomy" id="1274358"/>
    <lineage>
        <taxon>Bacteria</taxon>
        <taxon>Bacillati</taxon>
        <taxon>Bacillota</taxon>
        <taxon>Bacilli</taxon>
        <taxon>Bacillales</taxon>
        <taxon>Bacillaceae</taxon>
        <taxon>Oceanobacillus</taxon>
    </lineage>
</organism>
<feature type="transmembrane region" description="Helical" evidence="1">
    <location>
        <begin position="428"/>
        <end position="446"/>
    </location>
</feature>
<feature type="transmembrane region" description="Helical" evidence="1">
    <location>
        <begin position="266"/>
        <end position="286"/>
    </location>
</feature>
<keyword evidence="1" id="KW-1133">Transmembrane helix</keyword>
<reference evidence="3" key="1">
    <citation type="journal article" date="2019" name="Int. J. Syst. Evol. Microbiol.">
        <title>The Global Catalogue of Microorganisms (GCM) 10K type strain sequencing project: providing services to taxonomists for standard genome sequencing and annotation.</title>
        <authorList>
            <consortium name="The Broad Institute Genomics Platform"/>
            <consortium name="The Broad Institute Genome Sequencing Center for Infectious Disease"/>
            <person name="Wu L."/>
            <person name="Ma J."/>
        </authorList>
    </citation>
    <scope>NUCLEOTIDE SEQUENCE [LARGE SCALE GENOMIC DNA]</scope>
    <source>
        <strain evidence="3">CGMCC 1.12376</strain>
    </source>
</reference>
<comment type="caution">
    <text evidence="2">The sequence shown here is derived from an EMBL/GenBank/DDBJ whole genome shotgun (WGS) entry which is preliminary data.</text>
</comment>
<keyword evidence="1" id="KW-0472">Membrane</keyword>
<evidence type="ECO:0000313" key="3">
    <source>
        <dbReference type="Proteomes" id="UP001597221"/>
    </source>
</evidence>
<feature type="transmembrane region" description="Helical" evidence="1">
    <location>
        <begin position="86"/>
        <end position="103"/>
    </location>
</feature>
<feature type="transmembrane region" description="Helical" evidence="1">
    <location>
        <begin position="386"/>
        <end position="408"/>
    </location>
</feature>
<feature type="transmembrane region" description="Helical" evidence="1">
    <location>
        <begin position="239"/>
        <end position="260"/>
    </location>
</feature>
<dbReference type="Proteomes" id="UP001597221">
    <property type="component" value="Unassembled WGS sequence"/>
</dbReference>
<feature type="transmembrane region" description="Helical" evidence="1">
    <location>
        <begin position="201"/>
        <end position="218"/>
    </location>
</feature>
<sequence>MKIIPFYLIYGALFLLYIINVYIQSSAIEFIISWSTLIIFILSWRLASKLFKIMSLLFALSGVLMNLSGGVPFYEIPQQFMNNIPMLIFLSLLPWMASAFSIGEYDRALKNMNNTKDGKLSGMYGKSLATTYSLTVFINVSAIYIVQQILIEKLKGIDEAVRNDYLIQVTLRTFALAAFWSPMEILFGITIEATGVSFLSYLPWLLLCSFLVAIIEVFNSKRKFAEIHIPAEQVNKKELVQALVKLFFVLSAFFAVIITANHYTTWNFIFTVAMVIFPFTLIWSLFMRRAVKFLKYGWENWKNYNNGMQNFAVLFLSLAIFSQGFNQTSIPLFLQNILGHISDYTLLIFLFIPAVYFAMGMIGVHPIATIAILLEVLNPLFGTINPLSIGIVLVVSAMATTPSSPYGINTTLTVQSIHVSPYYVTKKNFSFSLLVAGMGILIAMLLL</sequence>
<proteinExistence type="predicted"/>
<dbReference type="RefSeq" id="WP_379595539.1">
    <property type="nucleotide sequence ID" value="NZ_JBHUDE010000005.1"/>
</dbReference>
<feature type="transmembrane region" description="Helical" evidence="1">
    <location>
        <begin position="6"/>
        <end position="23"/>
    </location>
</feature>